<protein>
    <submittedName>
        <fullName evidence="3">Thiamine pyrophosphate-dependent enzyme</fullName>
    </submittedName>
</protein>
<keyword evidence="1" id="KW-0560">Oxidoreductase</keyword>
<evidence type="ECO:0000313" key="3">
    <source>
        <dbReference type="EMBL" id="MCU7377088.1"/>
    </source>
</evidence>
<evidence type="ECO:0000256" key="1">
    <source>
        <dbReference type="ARBA" id="ARBA00023002"/>
    </source>
</evidence>
<sequence>MAYNLKKEVEKQERLAGGHRLCAGCGAGVAVRGVLRALEEGDKAVVGNATSCLEVSTFIYPNTAYTDSYIHTAFENAAATISGVEAAYKVLKKKGKIKDNFKFITFGGDGGTYDIGLQSLSGAMERGHDMVYVCYDNEAYMNTGIQRSSSTPRYADATTSPVGTVSPGKIQCKKNLTEIIAAHNIPYAAQTTFIGNFKDLHEKSHKAIYTKGPCFLNILSPCPRGWRYEAEDLAEICQLAVDTCVWPLYEIENGKWKLTYEPKRKKPVEEFLSRQGRFKHMFRPGNEWMIENTQEYVDDQWEKLLKRCK</sequence>
<proteinExistence type="predicted"/>
<dbReference type="InterPro" id="IPR029061">
    <property type="entry name" value="THDP-binding"/>
</dbReference>
<dbReference type="CDD" id="cd03376">
    <property type="entry name" value="TPP_PFOR_porB_like"/>
    <property type="match status" value="1"/>
</dbReference>
<dbReference type="Gene3D" id="3.40.50.970">
    <property type="match status" value="1"/>
</dbReference>
<name>A0A9J6QHV3_9FIRM</name>
<dbReference type="EMBL" id="JAOSHN010000001">
    <property type="protein sequence ID" value="MCU7377088.1"/>
    <property type="molecule type" value="Genomic_DNA"/>
</dbReference>
<dbReference type="PANTHER" id="PTHR42897">
    <property type="entry name" value="PYRUVATE SYNTHASE SUBUNIT PORB"/>
    <property type="match status" value="1"/>
</dbReference>
<dbReference type="InterPro" id="IPR051479">
    <property type="entry name" value="PorB-like"/>
</dbReference>
<evidence type="ECO:0000313" key="4">
    <source>
        <dbReference type="Proteomes" id="UP001065549"/>
    </source>
</evidence>
<gene>
    <name evidence="3" type="ORF">OBO34_01830</name>
</gene>
<dbReference type="Pfam" id="PF02775">
    <property type="entry name" value="TPP_enzyme_C"/>
    <property type="match status" value="1"/>
</dbReference>
<dbReference type="SUPFAM" id="SSF52518">
    <property type="entry name" value="Thiamin diphosphate-binding fold (THDP-binding)"/>
    <property type="match status" value="1"/>
</dbReference>
<evidence type="ECO:0000259" key="2">
    <source>
        <dbReference type="Pfam" id="PF02775"/>
    </source>
</evidence>
<keyword evidence="4" id="KW-1185">Reference proteome</keyword>
<feature type="domain" description="Thiamine pyrophosphate enzyme TPP-binding" evidence="2">
    <location>
        <begin position="59"/>
        <end position="218"/>
    </location>
</feature>
<organism evidence="3 4">
    <name type="scientific">Hominibacterium faecale</name>
    <dbReference type="NCBI Taxonomy" id="2839743"/>
    <lineage>
        <taxon>Bacteria</taxon>
        <taxon>Bacillati</taxon>
        <taxon>Bacillota</taxon>
        <taxon>Clostridia</taxon>
        <taxon>Peptostreptococcales</taxon>
        <taxon>Anaerovoracaceae</taxon>
        <taxon>Hominibacterium</taxon>
    </lineage>
</organism>
<dbReference type="Proteomes" id="UP001065549">
    <property type="component" value="Unassembled WGS sequence"/>
</dbReference>
<accession>A0A9J6QHV3</accession>
<reference evidence="3" key="1">
    <citation type="submission" date="2022-09" db="EMBL/GenBank/DDBJ databases">
        <title>Culturomic study of gut microbiota in children with autism spectrum disorder.</title>
        <authorList>
            <person name="Efimov B.A."/>
            <person name="Chaplin A.V."/>
            <person name="Sokolova S.R."/>
            <person name="Pikina A.P."/>
            <person name="Korzhanova M."/>
            <person name="Belova V."/>
            <person name="Korostin D."/>
        </authorList>
    </citation>
    <scope>NUCLEOTIDE SEQUENCE</scope>
    <source>
        <strain evidence="3">ASD5510</strain>
    </source>
</reference>
<dbReference type="GO" id="GO:0030976">
    <property type="term" value="F:thiamine pyrophosphate binding"/>
    <property type="evidence" value="ECO:0007669"/>
    <property type="project" value="InterPro"/>
</dbReference>
<dbReference type="GO" id="GO:0016491">
    <property type="term" value="F:oxidoreductase activity"/>
    <property type="evidence" value="ECO:0007669"/>
    <property type="project" value="UniProtKB-KW"/>
</dbReference>
<dbReference type="RefSeq" id="WP_148397947.1">
    <property type="nucleotide sequence ID" value="NZ_JAOSHN010000001.1"/>
</dbReference>
<dbReference type="AlphaFoldDB" id="A0A9J6QHV3"/>
<dbReference type="PANTHER" id="PTHR42897:SF2">
    <property type="entry name" value="PYRUVATE SYNTHASE SUBUNIT PORB"/>
    <property type="match status" value="1"/>
</dbReference>
<dbReference type="InterPro" id="IPR011766">
    <property type="entry name" value="TPP_enzyme_TPP-bd"/>
</dbReference>
<comment type="caution">
    <text evidence="3">The sequence shown here is derived from an EMBL/GenBank/DDBJ whole genome shotgun (WGS) entry which is preliminary data.</text>
</comment>